<dbReference type="Proteomes" id="UP000663842">
    <property type="component" value="Unassembled WGS sequence"/>
</dbReference>
<dbReference type="EC" id="1.4.3.-" evidence="4"/>
<feature type="binding site" evidence="3">
    <location>
        <position position="410"/>
    </location>
    <ligand>
        <name>FAD</name>
        <dbReference type="ChEBI" id="CHEBI:57692"/>
    </ligand>
</feature>
<feature type="binding site" evidence="3">
    <location>
        <begin position="39"/>
        <end position="40"/>
    </location>
    <ligand>
        <name>FAD</name>
        <dbReference type="ChEBI" id="CHEBI:57692"/>
    </ligand>
</feature>
<keyword evidence="2 4" id="KW-0560">Oxidoreductase</keyword>
<evidence type="ECO:0000313" key="8">
    <source>
        <dbReference type="Proteomes" id="UP000663887"/>
    </source>
</evidence>
<dbReference type="PANTHER" id="PTHR10742:SF410">
    <property type="entry name" value="LYSINE-SPECIFIC HISTONE DEMETHYLASE 2"/>
    <property type="match status" value="1"/>
</dbReference>
<dbReference type="AlphaFoldDB" id="A0A817APE4"/>
<proteinExistence type="inferred from homology"/>
<feature type="binding site" evidence="3">
    <location>
        <position position="223"/>
    </location>
    <ligand>
        <name>FAD</name>
        <dbReference type="ChEBI" id="CHEBI:57692"/>
    </ligand>
</feature>
<evidence type="ECO:0000256" key="3">
    <source>
        <dbReference type="PIRSR" id="PIRSR601613-1"/>
    </source>
</evidence>
<feature type="domain" description="Amine oxidase" evidence="5">
    <location>
        <begin position="19"/>
        <end position="435"/>
    </location>
</feature>
<dbReference type="Gene3D" id="3.90.660.10">
    <property type="match status" value="1"/>
</dbReference>
<dbReference type="PANTHER" id="PTHR10742">
    <property type="entry name" value="FLAVIN MONOAMINE OXIDASE"/>
    <property type="match status" value="1"/>
</dbReference>
<comment type="caution">
    <text evidence="6">The sequence shown here is derived from an EMBL/GenBank/DDBJ whole genome shotgun (WGS) entry which is preliminary data.</text>
</comment>
<dbReference type="InterPro" id="IPR001613">
    <property type="entry name" value="Flavin_amine_oxidase"/>
</dbReference>
<sequence>MMTAIDEIFDVIIVGCGSAGIAAAIDLQAVPQLKFTIVEARNRVGGRVFTDRTTFGTDKPIDLGAQWIHHYRPEHPLHKYNELCTDIHTKNYFSSRSSGTQFCDVDGTKICSDKLSDAENIFNKLYRTIKESSPIIDISMLDVIKTEYNSYENYPQIKRLLDLFFGNIEQYEGSNIDKLSAKSFFNSDNGMIEYNLALPNGFGTFLEQLVLHYQLPVQLNCIVTRIDASSSDSIVRLSIQDGRTLQCKYVLITIPLGCLKARSIEFIPDLPDWKQNAIDVMGMGLADKMFVEFPYVFWDPTLPSIYCTSPQFRFILCRPNDCILQIKLAARIAYDIEQKDDKKTIDEFMKLLRTIFSDHEVPEPTRFLLTRWAQDPFARGAYSNFGVGSDKQTLLDLARECHNRIHWAGEHTNHDGSIGCVDSAFESGQREAKKLIEKLKE</sequence>
<dbReference type="EMBL" id="CAJOBF010004355">
    <property type="protein sequence ID" value="CAF4134940.1"/>
    <property type="molecule type" value="Genomic_DNA"/>
</dbReference>
<dbReference type="InterPro" id="IPR036188">
    <property type="entry name" value="FAD/NAD-bd_sf"/>
</dbReference>
<evidence type="ECO:0000256" key="2">
    <source>
        <dbReference type="ARBA" id="ARBA00023002"/>
    </source>
</evidence>
<evidence type="ECO:0000256" key="1">
    <source>
        <dbReference type="ARBA" id="ARBA00001974"/>
    </source>
</evidence>
<dbReference type="InterPro" id="IPR050281">
    <property type="entry name" value="Flavin_monoamine_oxidase"/>
</dbReference>
<dbReference type="Gene3D" id="3.50.50.60">
    <property type="entry name" value="FAD/NAD(P)-binding domain"/>
    <property type="match status" value="1"/>
</dbReference>
<dbReference type="SUPFAM" id="SSF51905">
    <property type="entry name" value="FAD/NAD(P)-binding domain"/>
    <property type="match status" value="1"/>
</dbReference>
<dbReference type="GO" id="GO:0008131">
    <property type="term" value="F:primary methylamine oxidase activity"/>
    <property type="evidence" value="ECO:0007669"/>
    <property type="project" value="UniProtKB-ARBA"/>
</dbReference>
<organism evidence="6 8">
    <name type="scientific">Rotaria magnacalcarata</name>
    <dbReference type="NCBI Taxonomy" id="392030"/>
    <lineage>
        <taxon>Eukaryota</taxon>
        <taxon>Metazoa</taxon>
        <taxon>Spiralia</taxon>
        <taxon>Gnathifera</taxon>
        <taxon>Rotifera</taxon>
        <taxon>Eurotatoria</taxon>
        <taxon>Bdelloidea</taxon>
        <taxon>Philodinida</taxon>
        <taxon>Philodinidae</taxon>
        <taxon>Rotaria</taxon>
    </lineage>
</organism>
<evidence type="ECO:0000313" key="6">
    <source>
        <dbReference type="EMBL" id="CAF2269348.1"/>
    </source>
</evidence>
<dbReference type="InterPro" id="IPR002937">
    <property type="entry name" value="Amino_oxidase"/>
</dbReference>
<gene>
    <name evidence="7" type="ORF">UXM345_LOCUS24223</name>
    <name evidence="6" type="ORF">XDN619_LOCUS36981</name>
</gene>
<dbReference type="Pfam" id="PF01593">
    <property type="entry name" value="Amino_oxidase"/>
    <property type="match status" value="1"/>
</dbReference>
<comment type="cofactor">
    <cofactor evidence="1 4">
        <name>FAD</name>
        <dbReference type="ChEBI" id="CHEBI:57692"/>
    </cofactor>
</comment>
<reference evidence="6" key="1">
    <citation type="submission" date="2021-02" db="EMBL/GenBank/DDBJ databases">
        <authorList>
            <person name="Nowell W R."/>
        </authorList>
    </citation>
    <scope>NUCLEOTIDE SEQUENCE</scope>
</reference>
<dbReference type="PRINTS" id="PR00757">
    <property type="entry name" value="AMINEOXDASEF"/>
</dbReference>
<evidence type="ECO:0000259" key="5">
    <source>
        <dbReference type="Pfam" id="PF01593"/>
    </source>
</evidence>
<keyword evidence="4" id="KW-0285">Flavoprotein</keyword>
<evidence type="ECO:0000256" key="4">
    <source>
        <dbReference type="RuleBase" id="RU362067"/>
    </source>
</evidence>
<dbReference type="Proteomes" id="UP000663887">
    <property type="component" value="Unassembled WGS sequence"/>
</dbReference>
<dbReference type="SUPFAM" id="SSF54373">
    <property type="entry name" value="FAD-linked reductases, C-terminal domain"/>
    <property type="match status" value="1"/>
</dbReference>
<dbReference type="EMBL" id="CAJNRG010019164">
    <property type="protein sequence ID" value="CAF2269348.1"/>
    <property type="molecule type" value="Genomic_DNA"/>
</dbReference>
<protein>
    <recommendedName>
        <fullName evidence="4">Amine oxidase</fullName>
        <ecNumber evidence="4">1.4.3.-</ecNumber>
    </recommendedName>
</protein>
<comment type="similarity">
    <text evidence="4">Belongs to the flavin monoamine oxidase family.</text>
</comment>
<keyword evidence="4" id="KW-0274">FAD</keyword>
<evidence type="ECO:0000313" key="7">
    <source>
        <dbReference type="EMBL" id="CAF4134940.1"/>
    </source>
</evidence>
<name>A0A817APE4_9BILA</name>
<accession>A0A817APE4</accession>